<evidence type="ECO:0000256" key="1">
    <source>
        <dbReference type="SAM" id="MobiDB-lite"/>
    </source>
</evidence>
<feature type="compositionally biased region" description="Low complexity" evidence="1">
    <location>
        <begin position="81"/>
        <end position="91"/>
    </location>
</feature>
<accession>A0A2U8WDP0</accession>
<gene>
    <name evidence="3" type="ORF">DK389_27880</name>
</gene>
<evidence type="ECO:0000313" key="4">
    <source>
        <dbReference type="Proteomes" id="UP000245926"/>
    </source>
</evidence>
<dbReference type="Proteomes" id="UP000245926">
    <property type="component" value="Chromosome"/>
</dbReference>
<dbReference type="RefSeq" id="WP_109894608.1">
    <property type="nucleotide sequence ID" value="NZ_CP029550.1"/>
</dbReference>
<feature type="chain" id="PRO_5016025292" description="DUF3224 domain-containing protein" evidence="2">
    <location>
        <begin position="18"/>
        <end position="159"/>
    </location>
</feature>
<dbReference type="OrthoDB" id="7992754at2"/>
<sequence>MSTAAAMFLAGASGVLAMPMNGTFTMHYDKQSPQPIAPDHIKIDASGSGMNKSPGQPLDNAKVTITETATLIRGQGPLKGTITFTTPDGTTSSPYTGKVMTDAQGRMTAVGKFKVAKATGAFAGLKGSGSFTTAFSSQTDQVTEWKGNFKPPAAMASSR</sequence>
<evidence type="ECO:0000256" key="2">
    <source>
        <dbReference type="SAM" id="SignalP"/>
    </source>
</evidence>
<name>A0A2U8WDP0_9HYPH</name>
<feature type="region of interest" description="Disordered" evidence="1">
    <location>
        <begin position="77"/>
        <end position="96"/>
    </location>
</feature>
<evidence type="ECO:0000313" key="3">
    <source>
        <dbReference type="EMBL" id="AWN43628.1"/>
    </source>
</evidence>
<dbReference type="AlphaFoldDB" id="A0A2U8WDP0"/>
<proteinExistence type="predicted"/>
<feature type="signal peptide" evidence="2">
    <location>
        <begin position="1"/>
        <end position="17"/>
    </location>
</feature>
<dbReference type="EMBL" id="CP029550">
    <property type="protein sequence ID" value="AWN43628.1"/>
    <property type="molecule type" value="Genomic_DNA"/>
</dbReference>
<dbReference type="KEGG" id="mets:DK389_27880"/>
<reference evidence="4" key="1">
    <citation type="submission" date="2018-05" db="EMBL/GenBank/DDBJ databases">
        <title>Complete Genome Sequence of Methylobacterium sp. 17SD2-17.</title>
        <authorList>
            <person name="Srinivasan S."/>
        </authorList>
    </citation>
    <scope>NUCLEOTIDE SEQUENCE [LARGE SCALE GENOMIC DNA]</scope>
    <source>
        <strain evidence="4">17SD2-17</strain>
    </source>
</reference>
<protein>
    <recommendedName>
        <fullName evidence="5">DUF3224 domain-containing protein</fullName>
    </recommendedName>
</protein>
<keyword evidence="4" id="KW-1185">Reference proteome</keyword>
<keyword evidence="2" id="KW-0732">Signal</keyword>
<organism evidence="3 4">
    <name type="scientific">Methylobacterium durans</name>
    <dbReference type="NCBI Taxonomy" id="2202825"/>
    <lineage>
        <taxon>Bacteria</taxon>
        <taxon>Pseudomonadati</taxon>
        <taxon>Pseudomonadota</taxon>
        <taxon>Alphaproteobacteria</taxon>
        <taxon>Hyphomicrobiales</taxon>
        <taxon>Methylobacteriaceae</taxon>
        <taxon>Methylobacterium</taxon>
    </lineage>
</organism>
<evidence type="ECO:0008006" key="5">
    <source>
        <dbReference type="Google" id="ProtNLM"/>
    </source>
</evidence>